<gene>
    <name evidence="1" type="ORF">F0L46_14555</name>
</gene>
<dbReference type="AlphaFoldDB" id="A0A5B2VD17"/>
<reference evidence="1 2" key="1">
    <citation type="submission" date="2019-09" db="EMBL/GenBank/DDBJ databases">
        <title>Salinarimonas rosea gen. nov., sp. nov., a new member of the a-2 subgroup of the Proteobacteria.</title>
        <authorList>
            <person name="Liu J."/>
        </authorList>
    </citation>
    <scope>NUCLEOTIDE SEQUENCE [LARGE SCALE GENOMIC DNA]</scope>
    <source>
        <strain evidence="1 2">BN140002</strain>
    </source>
</reference>
<comment type="caution">
    <text evidence="1">The sequence shown here is derived from an EMBL/GenBank/DDBJ whole genome shotgun (WGS) entry which is preliminary data.</text>
</comment>
<evidence type="ECO:0008006" key="3">
    <source>
        <dbReference type="Google" id="ProtNLM"/>
    </source>
</evidence>
<evidence type="ECO:0000313" key="1">
    <source>
        <dbReference type="EMBL" id="KAA2236360.1"/>
    </source>
</evidence>
<dbReference type="EMBL" id="VUOA01000027">
    <property type="protein sequence ID" value="KAA2236360.1"/>
    <property type="molecule type" value="Genomic_DNA"/>
</dbReference>
<dbReference type="Proteomes" id="UP000323142">
    <property type="component" value="Unassembled WGS sequence"/>
</dbReference>
<proteinExistence type="predicted"/>
<evidence type="ECO:0000313" key="2">
    <source>
        <dbReference type="Proteomes" id="UP000323142"/>
    </source>
</evidence>
<organism evidence="1 2">
    <name type="scientific">Salinarimonas soli</name>
    <dbReference type="NCBI Taxonomy" id="1638099"/>
    <lineage>
        <taxon>Bacteria</taxon>
        <taxon>Pseudomonadati</taxon>
        <taxon>Pseudomonadota</taxon>
        <taxon>Alphaproteobacteria</taxon>
        <taxon>Hyphomicrobiales</taxon>
        <taxon>Salinarimonadaceae</taxon>
        <taxon>Salinarimonas</taxon>
    </lineage>
</organism>
<protein>
    <recommendedName>
        <fullName evidence="3">Peptidase C39-like domain-containing protein</fullName>
    </recommendedName>
</protein>
<name>A0A5B2VD17_9HYPH</name>
<sequence>MRLDLIRFKQHDEGLCGLYTIANALALIFPEHMSETNAAVLVARMAGELPTDINTIIREGTDRAQMEIMLPSALRWTQEHDWPAWRWRGLHPAGGDKAQAFWDRLAGELGDRQDAALVVGFGDDDAPNTRYEPHWTCVRVIGPTVLTLRDSTEYGRVRRAETGIRPEHGWEIEDCFILERMEPLPRRKRRWRSMGA</sequence>
<reference evidence="1 2" key="2">
    <citation type="submission" date="2019-09" db="EMBL/GenBank/DDBJ databases">
        <authorList>
            <person name="Jin C."/>
        </authorList>
    </citation>
    <scope>NUCLEOTIDE SEQUENCE [LARGE SCALE GENOMIC DNA]</scope>
    <source>
        <strain evidence="1 2">BN140002</strain>
    </source>
</reference>
<accession>A0A5B2VD17</accession>
<dbReference type="RefSeq" id="WP_149818758.1">
    <property type="nucleotide sequence ID" value="NZ_VUOA01000027.1"/>
</dbReference>
<dbReference type="OrthoDB" id="7989106at2"/>
<keyword evidence="2" id="KW-1185">Reference proteome</keyword>